<dbReference type="RefSeq" id="WP_264599499.1">
    <property type="nucleotide sequence ID" value="NZ_JAOQNS010000001.1"/>
</dbReference>
<evidence type="ECO:0000313" key="2">
    <source>
        <dbReference type="Proteomes" id="UP001209755"/>
    </source>
</evidence>
<reference evidence="2" key="1">
    <citation type="submission" date="2023-07" db="EMBL/GenBank/DDBJ databases">
        <title>Genome sequencing of Purple Non-Sulfur Bacteria from various extreme environments.</title>
        <authorList>
            <person name="Mayer M."/>
        </authorList>
    </citation>
    <scope>NUCLEOTIDE SEQUENCE [LARGE SCALE GENOMIC DNA]</scope>
    <source>
        <strain evidence="2">DSM 17935</strain>
    </source>
</reference>
<accession>A0ABT3H5Z8</accession>
<dbReference type="EMBL" id="JAOQNS010000001">
    <property type="protein sequence ID" value="MCW2305815.1"/>
    <property type="molecule type" value="Genomic_DNA"/>
</dbReference>
<sequence>MAVNILVARSYMGHRKVDVHTSALVWCKLNAAFKRLRGLFA</sequence>
<comment type="caution">
    <text evidence="1">The sequence shown here is derived from an EMBL/GenBank/DDBJ whole genome shotgun (WGS) entry which is preliminary data.</text>
</comment>
<gene>
    <name evidence="1" type="ORF">M2319_000131</name>
</gene>
<organism evidence="1 2">
    <name type="scientific">Rhodobium gokarnense</name>
    <dbReference type="NCBI Taxonomy" id="364296"/>
    <lineage>
        <taxon>Bacteria</taxon>
        <taxon>Pseudomonadati</taxon>
        <taxon>Pseudomonadota</taxon>
        <taxon>Alphaproteobacteria</taxon>
        <taxon>Hyphomicrobiales</taxon>
        <taxon>Rhodobiaceae</taxon>
        <taxon>Rhodobium</taxon>
    </lineage>
</organism>
<evidence type="ECO:0000313" key="1">
    <source>
        <dbReference type="EMBL" id="MCW2305815.1"/>
    </source>
</evidence>
<proteinExistence type="predicted"/>
<evidence type="ECO:0008006" key="3">
    <source>
        <dbReference type="Google" id="ProtNLM"/>
    </source>
</evidence>
<keyword evidence="2" id="KW-1185">Reference proteome</keyword>
<protein>
    <recommendedName>
        <fullName evidence="3">Transposase</fullName>
    </recommendedName>
</protein>
<dbReference type="Proteomes" id="UP001209755">
    <property type="component" value="Unassembled WGS sequence"/>
</dbReference>
<name>A0ABT3H5Z8_9HYPH</name>